<dbReference type="PANTHER" id="PTHR47331">
    <property type="entry name" value="PHD-TYPE DOMAIN-CONTAINING PROTEIN"/>
    <property type="match status" value="1"/>
</dbReference>
<dbReference type="OMA" id="LICAHEI"/>
<dbReference type="PANTHER" id="PTHR47331:SF1">
    <property type="entry name" value="GAG-LIKE PROTEIN"/>
    <property type="match status" value="1"/>
</dbReference>
<evidence type="ECO:0000313" key="3">
    <source>
        <dbReference type="WBParaSite" id="NBR_0001283901-mRNA-1"/>
    </source>
</evidence>
<reference evidence="1 2" key="2">
    <citation type="submission" date="2018-11" db="EMBL/GenBank/DDBJ databases">
        <authorList>
            <consortium name="Pathogen Informatics"/>
        </authorList>
    </citation>
    <scope>NUCLEOTIDE SEQUENCE [LARGE SCALE GENOMIC DNA]</scope>
</reference>
<sequence>MEDYNNIFREQRSLGIIEEVVDARNHDGQILHYIPHQPVVTPHKDTTKLRIVFDASSHYKECPSLNDILHQGPLILPDLYGMLLRFRAPPFVAISDVEKAFLQVRLHEHDRDATRFPWLRDLNSPPSEDNLVTFRFTRVTFGLNVSPFLLAGTIYYHLQNAVDDKALAQDIRDNLYVDNLILGAVKEGELAQRAAAARLIFQDMNMNLREFLSNTAAVQQTIPQQALTKSTTQK</sequence>
<gene>
    <name evidence="1" type="ORF">NBR_LOCUS12840</name>
</gene>
<name>A0A0N4Y976_NIPBR</name>
<dbReference type="SUPFAM" id="SSF56672">
    <property type="entry name" value="DNA/RNA polymerases"/>
    <property type="match status" value="1"/>
</dbReference>
<evidence type="ECO:0000313" key="1">
    <source>
        <dbReference type="EMBL" id="VDL76429.1"/>
    </source>
</evidence>
<evidence type="ECO:0000313" key="2">
    <source>
        <dbReference type="Proteomes" id="UP000271162"/>
    </source>
</evidence>
<dbReference type="AlphaFoldDB" id="A0A0N4Y976"/>
<dbReference type="EMBL" id="UYSL01020873">
    <property type="protein sequence ID" value="VDL76429.1"/>
    <property type="molecule type" value="Genomic_DNA"/>
</dbReference>
<dbReference type="Gene3D" id="3.30.70.270">
    <property type="match status" value="1"/>
</dbReference>
<protein>
    <submittedName>
        <fullName evidence="3">Reverse transcriptase domain-containing protein</fullName>
    </submittedName>
</protein>
<keyword evidence="2" id="KW-1185">Reference proteome</keyword>
<organism evidence="3">
    <name type="scientific">Nippostrongylus brasiliensis</name>
    <name type="common">Rat hookworm</name>
    <dbReference type="NCBI Taxonomy" id="27835"/>
    <lineage>
        <taxon>Eukaryota</taxon>
        <taxon>Metazoa</taxon>
        <taxon>Ecdysozoa</taxon>
        <taxon>Nematoda</taxon>
        <taxon>Chromadorea</taxon>
        <taxon>Rhabditida</taxon>
        <taxon>Rhabditina</taxon>
        <taxon>Rhabditomorpha</taxon>
        <taxon>Strongyloidea</taxon>
        <taxon>Heligmosomidae</taxon>
        <taxon>Nippostrongylus</taxon>
    </lineage>
</organism>
<dbReference type="InterPro" id="IPR043502">
    <property type="entry name" value="DNA/RNA_pol_sf"/>
</dbReference>
<proteinExistence type="predicted"/>
<dbReference type="Proteomes" id="UP000271162">
    <property type="component" value="Unassembled WGS sequence"/>
</dbReference>
<dbReference type="WBParaSite" id="NBR_0001283901-mRNA-1">
    <property type="protein sequence ID" value="NBR_0001283901-mRNA-1"/>
    <property type="gene ID" value="NBR_0001283901"/>
</dbReference>
<reference evidence="3" key="1">
    <citation type="submission" date="2017-02" db="UniProtKB">
        <authorList>
            <consortium name="WormBaseParasite"/>
        </authorList>
    </citation>
    <scope>IDENTIFICATION</scope>
</reference>
<dbReference type="InterPro" id="IPR043128">
    <property type="entry name" value="Rev_trsase/Diguanyl_cyclase"/>
</dbReference>
<dbReference type="Gene3D" id="3.10.10.10">
    <property type="entry name" value="HIV Type 1 Reverse Transcriptase, subunit A, domain 1"/>
    <property type="match status" value="1"/>
</dbReference>
<accession>A0A0N4Y976</accession>